<keyword evidence="3" id="KW-1185">Reference proteome</keyword>
<dbReference type="HOGENOM" id="CLU_1479426_0_0_4"/>
<dbReference type="Proteomes" id="UP000001192">
    <property type="component" value="Chromosome 1"/>
</dbReference>
<dbReference type="EMBL" id="CP001043">
    <property type="protein sequence ID" value="ACC71081.1"/>
    <property type="molecule type" value="Genomic_DNA"/>
</dbReference>
<dbReference type="AlphaFoldDB" id="B2JD25"/>
<gene>
    <name evidence="2" type="ordered locus">Bphy_1902</name>
</gene>
<dbReference type="KEGG" id="bph:Bphy_1902"/>
<evidence type="ECO:0000313" key="2">
    <source>
        <dbReference type="EMBL" id="ACC71081.1"/>
    </source>
</evidence>
<organism evidence="2 3">
    <name type="scientific">Paraburkholderia phymatum (strain DSM 17167 / CIP 108236 / LMG 21445 / STM815)</name>
    <name type="common">Burkholderia phymatum</name>
    <dbReference type="NCBI Taxonomy" id="391038"/>
    <lineage>
        <taxon>Bacteria</taxon>
        <taxon>Pseudomonadati</taxon>
        <taxon>Pseudomonadota</taxon>
        <taxon>Betaproteobacteria</taxon>
        <taxon>Burkholderiales</taxon>
        <taxon>Burkholderiaceae</taxon>
        <taxon>Paraburkholderia</taxon>
    </lineage>
</organism>
<sequence>MGNRWSDEEREIIREIWRSPVYLKTDFDRLPGRTFAAVAKEASKLGLGRKAKPIGPMFSLINRLMADRKPRTAKEVASALASRRTSVWEALDGAVKRGEYHIAGYGIHPDHARNEAAYVIGKGKSAVKPRPETSAERARRFRKEVDKVEHSFKRKQYTLNQKIKRGGVKRDSLSSALYGSAA</sequence>
<accession>B2JD25</accession>
<proteinExistence type="predicted"/>
<dbReference type="STRING" id="391038.Bphy_1902"/>
<name>B2JD25_PARP8</name>
<protein>
    <submittedName>
        <fullName evidence="2">Uncharacterized protein</fullName>
    </submittedName>
</protein>
<evidence type="ECO:0000256" key="1">
    <source>
        <dbReference type="SAM" id="MobiDB-lite"/>
    </source>
</evidence>
<reference evidence="3" key="1">
    <citation type="journal article" date="2014" name="Stand. Genomic Sci.">
        <title>Complete genome sequence of Burkholderia phymatum STM815(T), a broad host range and efficient nitrogen-fixing symbiont of Mimosa species.</title>
        <authorList>
            <person name="Moulin L."/>
            <person name="Klonowska A."/>
            <person name="Caroline B."/>
            <person name="Booth K."/>
            <person name="Vriezen J.A."/>
            <person name="Melkonian R."/>
            <person name="James E.K."/>
            <person name="Young J.P."/>
            <person name="Bena G."/>
            <person name="Hauser L."/>
            <person name="Land M."/>
            <person name="Kyrpides N."/>
            <person name="Bruce D."/>
            <person name="Chain P."/>
            <person name="Copeland A."/>
            <person name="Pitluck S."/>
            <person name="Woyke T."/>
            <person name="Lizotte-Waniewski M."/>
            <person name="Bristow J."/>
            <person name="Riley M."/>
        </authorList>
    </citation>
    <scope>NUCLEOTIDE SEQUENCE [LARGE SCALE GENOMIC DNA]</scope>
    <source>
        <strain evidence="3">DSM 17167 / CIP 108236 / LMG 21445 / STM815</strain>
    </source>
</reference>
<feature type="region of interest" description="Disordered" evidence="1">
    <location>
        <begin position="127"/>
        <end position="147"/>
    </location>
</feature>
<evidence type="ECO:0000313" key="3">
    <source>
        <dbReference type="Proteomes" id="UP000001192"/>
    </source>
</evidence>
<feature type="compositionally biased region" description="Basic and acidic residues" evidence="1">
    <location>
        <begin position="129"/>
        <end position="147"/>
    </location>
</feature>